<feature type="domain" description="RlpA-like protein double-psi beta-barrel" evidence="5">
    <location>
        <begin position="44"/>
        <end position="131"/>
    </location>
</feature>
<gene>
    <name evidence="3" type="primary">rlpA</name>
    <name evidence="6" type="ORF">FPE01S_02_03840</name>
</gene>
<dbReference type="EC" id="4.2.2.-" evidence="3"/>
<organism evidence="6 7">
    <name type="scientific">Flavihumibacter petaseus NBRC 106054</name>
    <dbReference type="NCBI Taxonomy" id="1220578"/>
    <lineage>
        <taxon>Bacteria</taxon>
        <taxon>Pseudomonadati</taxon>
        <taxon>Bacteroidota</taxon>
        <taxon>Chitinophagia</taxon>
        <taxon>Chitinophagales</taxon>
        <taxon>Chitinophagaceae</taxon>
        <taxon>Flavihumibacter</taxon>
    </lineage>
</organism>
<name>A0A0E9N0A3_9BACT</name>
<keyword evidence="1 3" id="KW-0456">Lyase</keyword>
<accession>A0A0E9N0A3</accession>
<dbReference type="GO" id="GO:0008932">
    <property type="term" value="F:lytic endotransglycosylase activity"/>
    <property type="evidence" value="ECO:0007669"/>
    <property type="project" value="UniProtKB-UniRule"/>
</dbReference>
<dbReference type="NCBIfam" id="TIGR00413">
    <property type="entry name" value="rlpA"/>
    <property type="match status" value="1"/>
</dbReference>
<comment type="similarity">
    <text evidence="3 4">Belongs to the RlpA family.</text>
</comment>
<proteinExistence type="inferred from homology"/>
<keyword evidence="2 3" id="KW-0961">Cell wall biogenesis/degradation</keyword>
<reference evidence="6 7" key="1">
    <citation type="submission" date="2015-04" db="EMBL/GenBank/DDBJ databases">
        <title>Whole genome shotgun sequence of Flavihumibacter petaseus NBRC 106054.</title>
        <authorList>
            <person name="Miyazawa S."/>
            <person name="Hosoyama A."/>
            <person name="Hashimoto M."/>
            <person name="Noguchi M."/>
            <person name="Tsuchikane K."/>
            <person name="Ohji S."/>
            <person name="Yamazoe A."/>
            <person name="Ichikawa N."/>
            <person name="Kimura A."/>
            <person name="Fujita N."/>
        </authorList>
    </citation>
    <scope>NUCLEOTIDE SEQUENCE [LARGE SCALE GENOMIC DNA]</scope>
    <source>
        <strain evidence="6 7">NBRC 106054</strain>
    </source>
</reference>
<dbReference type="InterPro" id="IPR034718">
    <property type="entry name" value="RlpA"/>
</dbReference>
<dbReference type="PANTHER" id="PTHR34183:SF8">
    <property type="entry name" value="ENDOLYTIC PEPTIDOGLYCAN TRANSGLYCOSYLASE RLPA-RELATED"/>
    <property type="match status" value="1"/>
</dbReference>
<dbReference type="SUPFAM" id="SSF50685">
    <property type="entry name" value="Barwin-like endoglucanases"/>
    <property type="match status" value="1"/>
</dbReference>
<dbReference type="HAMAP" id="MF_02071">
    <property type="entry name" value="RlpA"/>
    <property type="match status" value="1"/>
</dbReference>
<dbReference type="GO" id="GO:0000270">
    <property type="term" value="P:peptidoglycan metabolic process"/>
    <property type="evidence" value="ECO:0007669"/>
    <property type="project" value="UniProtKB-UniRule"/>
</dbReference>
<keyword evidence="7" id="KW-1185">Reference proteome</keyword>
<comment type="caution">
    <text evidence="6">The sequence shown here is derived from an EMBL/GenBank/DDBJ whole genome shotgun (WGS) entry which is preliminary data.</text>
</comment>
<evidence type="ECO:0000256" key="3">
    <source>
        <dbReference type="HAMAP-Rule" id="MF_02071"/>
    </source>
</evidence>
<keyword evidence="3" id="KW-0732">Signal</keyword>
<dbReference type="CDD" id="cd22268">
    <property type="entry name" value="DPBB_RlpA-like"/>
    <property type="match status" value="1"/>
</dbReference>
<evidence type="ECO:0000256" key="1">
    <source>
        <dbReference type="ARBA" id="ARBA00023239"/>
    </source>
</evidence>
<evidence type="ECO:0000313" key="7">
    <source>
        <dbReference type="Proteomes" id="UP000033121"/>
    </source>
</evidence>
<dbReference type="Gene3D" id="2.40.40.10">
    <property type="entry name" value="RlpA-like domain"/>
    <property type="match status" value="1"/>
</dbReference>
<dbReference type="Proteomes" id="UP000033121">
    <property type="component" value="Unassembled WGS sequence"/>
</dbReference>
<evidence type="ECO:0000313" key="6">
    <source>
        <dbReference type="EMBL" id="GAO43279.1"/>
    </source>
</evidence>
<evidence type="ECO:0000259" key="5">
    <source>
        <dbReference type="Pfam" id="PF03330"/>
    </source>
</evidence>
<dbReference type="Pfam" id="PF03330">
    <property type="entry name" value="DPBB_1"/>
    <property type="match status" value="1"/>
</dbReference>
<dbReference type="EMBL" id="BBWV01000002">
    <property type="protein sequence ID" value="GAO43279.1"/>
    <property type="molecule type" value="Genomic_DNA"/>
</dbReference>
<evidence type="ECO:0000256" key="4">
    <source>
        <dbReference type="RuleBase" id="RU003495"/>
    </source>
</evidence>
<feature type="chain" id="PRO_5009983531" description="Probable endolytic peptidoglycan transglycosylase RlpA" evidence="3">
    <location>
        <begin position="22"/>
        <end position="149"/>
    </location>
</feature>
<comment type="function">
    <text evidence="3">Lytic transglycosylase with a strong preference for naked glycan strands that lack stem peptides.</text>
</comment>
<dbReference type="InterPro" id="IPR009009">
    <property type="entry name" value="RlpA-like_DPBB"/>
</dbReference>
<keyword evidence="6" id="KW-0449">Lipoprotein</keyword>
<dbReference type="STRING" id="1220578.FPE01S_02_03840"/>
<dbReference type="AlphaFoldDB" id="A0A0E9N0A3"/>
<dbReference type="OrthoDB" id="9779128at2"/>
<protein>
    <recommendedName>
        <fullName evidence="3">Probable endolytic peptidoglycan transglycosylase RlpA</fullName>
        <ecNumber evidence="3">4.2.2.-</ecNumber>
    </recommendedName>
</protein>
<dbReference type="PANTHER" id="PTHR34183">
    <property type="entry name" value="ENDOLYTIC PEPTIDOGLYCAN TRANSGLYCOSYLASE RLPA"/>
    <property type="match status" value="1"/>
</dbReference>
<evidence type="ECO:0000256" key="2">
    <source>
        <dbReference type="ARBA" id="ARBA00023316"/>
    </source>
</evidence>
<dbReference type="RefSeq" id="WP_046369183.1">
    <property type="nucleotide sequence ID" value="NZ_BBWV01000002.1"/>
</dbReference>
<sequence precursor="true">MKILPRVLLALSLLYTGVAVAQSEQTQPPTRKKRKANTAKVQYGTASYYASKFNGRKTASGEIYDSQRMTAAHNGLPLGTWIKVTNMRNKRTVIVRINDRLHYRNPRLVDLSRAAAKKLGYTGHGLAKVKVEVLGKKTPAELPALTTNK</sequence>
<dbReference type="GO" id="GO:0071555">
    <property type="term" value="P:cell wall organization"/>
    <property type="evidence" value="ECO:0007669"/>
    <property type="project" value="UniProtKB-KW"/>
</dbReference>
<dbReference type="InterPro" id="IPR036908">
    <property type="entry name" value="RlpA-like_sf"/>
</dbReference>
<dbReference type="InterPro" id="IPR012997">
    <property type="entry name" value="RplA"/>
</dbReference>
<feature type="signal peptide" evidence="3">
    <location>
        <begin position="1"/>
        <end position="21"/>
    </location>
</feature>